<organism evidence="5 6">
    <name type="scientific">Candidatus Enterococcus avicola</name>
    <dbReference type="NCBI Taxonomy" id="2838561"/>
    <lineage>
        <taxon>Bacteria</taxon>
        <taxon>Bacillati</taxon>
        <taxon>Bacillota</taxon>
        <taxon>Bacilli</taxon>
        <taxon>Lactobacillales</taxon>
        <taxon>Enterococcaceae</taxon>
        <taxon>Enterococcus</taxon>
    </lineage>
</organism>
<dbReference type="PANTHER" id="PTHR44846">
    <property type="entry name" value="MANNOSYL-D-GLYCERATE TRANSPORT/METABOLISM SYSTEM REPRESSOR MNGR-RELATED"/>
    <property type="match status" value="1"/>
</dbReference>
<dbReference type="SUPFAM" id="SSF64288">
    <property type="entry name" value="Chorismate lyase-like"/>
    <property type="match status" value="1"/>
</dbReference>
<keyword evidence="3" id="KW-0804">Transcription</keyword>
<dbReference type="InterPro" id="IPR000524">
    <property type="entry name" value="Tscrpt_reg_HTH_GntR"/>
</dbReference>
<dbReference type="GO" id="GO:0003677">
    <property type="term" value="F:DNA binding"/>
    <property type="evidence" value="ECO:0007669"/>
    <property type="project" value="UniProtKB-KW"/>
</dbReference>
<dbReference type="EMBL" id="DXBN01000180">
    <property type="protein sequence ID" value="HIZ53855.1"/>
    <property type="molecule type" value="Genomic_DNA"/>
</dbReference>
<evidence type="ECO:0000313" key="6">
    <source>
        <dbReference type="Proteomes" id="UP000824063"/>
    </source>
</evidence>
<dbReference type="SMART" id="SM00866">
    <property type="entry name" value="UTRA"/>
    <property type="match status" value="1"/>
</dbReference>
<dbReference type="PRINTS" id="PR00035">
    <property type="entry name" value="HTHGNTR"/>
</dbReference>
<dbReference type="PROSITE" id="PS50949">
    <property type="entry name" value="HTH_GNTR"/>
    <property type="match status" value="1"/>
</dbReference>
<keyword evidence="2" id="KW-0238">DNA-binding</keyword>
<dbReference type="SUPFAM" id="SSF46785">
    <property type="entry name" value="Winged helix' DNA-binding domain"/>
    <property type="match status" value="1"/>
</dbReference>
<dbReference type="SMART" id="SM00345">
    <property type="entry name" value="HTH_GNTR"/>
    <property type="match status" value="1"/>
</dbReference>
<feature type="domain" description="HTH gntR-type" evidence="4">
    <location>
        <begin position="5"/>
        <end position="73"/>
    </location>
</feature>
<keyword evidence="1" id="KW-0805">Transcription regulation</keyword>
<evidence type="ECO:0000256" key="2">
    <source>
        <dbReference type="ARBA" id="ARBA00023125"/>
    </source>
</evidence>
<dbReference type="AlphaFoldDB" id="A0A9D2F7E9"/>
<dbReference type="Gene3D" id="3.40.1410.10">
    <property type="entry name" value="Chorismate lyase-like"/>
    <property type="match status" value="1"/>
</dbReference>
<sequence>MIGKKVLYLEVANTLKTDILKEVYPVGSLIPTENELEVAFSVSKITIRKAVEILVQEGYLEKKSGIGTTVISNRPFNKLSKSVSFSTILENDGLDIRKEFLTIEEINATETGLNLEQIGSKVLKLTRLYYLNEKPFILFEHYLPLISDYSSILRDEASLYSWLSHHGYVINNIKDDFDIVEASKELQEKLQLTTPYVLRRHRYSYSRHQELIEYSIGYYDVKQHAYSIEYEV</sequence>
<name>A0A9D2F7E9_9ENTE</name>
<reference evidence="5" key="1">
    <citation type="journal article" date="2021" name="PeerJ">
        <title>Extensive microbial diversity within the chicken gut microbiome revealed by metagenomics and culture.</title>
        <authorList>
            <person name="Gilroy R."/>
            <person name="Ravi A."/>
            <person name="Getino M."/>
            <person name="Pursley I."/>
            <person name="Horton D.L."/>
            <person name="Alikhan N.F."/>
            <person name="Baker D."/>
            <person name="Gharbi K."/>
            <person name="Hall N."/>
            <person name="Watson M."/>
            <person name="Adriaenssens E.M."/>
            <person name="Foster-Nyarko E."/>
            <person name="Jarju S."/>
            <person name="Secka A."/>
            <person name="Antonio M."/>
            <person name="Oren A."/>
            <person name="Chaudhuri R.R."/>
            <person name="La Ragione R."/>
            <person name="Hildebrand F."/>
            <person name="Pallen M.J."/>
        </authorList>
    </citation>
    <scope>NUCLEOTIDE SEQUENCE</scope>
    <source>
        <strain evidence="5">CHK172-16539</strain>
    </source>
</reference>
<reference evidence="5" key="2">
    <citation type="submission" date="2021-04" db="EMBL/GenBank/DDBJ databases">
        <authorList>
            <person name="Gilroy R."/>
        </authorList>
    </citation>
    <scope>NUCLEOTIDE SEQUENCE</scope>
    <source>
        <strain evidence="5">CHK172-16539</strain>
    </source>
</reference>
<dbReference type="Proteomes" id="UP000824063">
    <property type="component" value="Unassembled WGS sequence"/>
</dbReference>
<dbReference type="Pfam" id="PF07702">
    <property type="entry name" value="UTRA"/>
    <property type="match status" value="1"/>
</dbReference>
<accession>A0A9D2F7E9</accession>
<dbReference type="CDD" id="cd07377">
    <property type="entry name" value="WHTH_GntR"/>
    <property type="match status" value="1"/>
</dbReference>
<dbReference type="GO" id="GO:0003700">
    <property type="term" value="F:DNA-binding transcription factor activity"/>
    <property type="evidence" value="ECO:0007669"/>
    <property type="project" value="InterPro"/>
</dbReference>
<evidence type="ECO:0000256" key="3">
    <source>
        <dbReference type="ARBA" id="ARBA00023163"/>
    </source>
</evidence>
<dbReference type="GO" id="GO:0045892">
    <property type="term" value="P:negative regulation of DNA-templated transcription"/>
    <property type="evidence" value="ECO:0007669"/>
    <property type="project" value="TreeGrafter"/>
</dbReference>
<dbReference type="Gene3D" id="1.10.10.10">
    <property type="entry name" value="Winged helix-like DNA-binding domain superfamily/Winged helix DNA-binding domain"/>
    <property type="match status" value="1"/>
</dbReference>
<protein>
    <submittedName>
        <fullName evidence="5">GntR family transcriptional regulator</fullName>
    </submittedName>
</protein>
<dbReference type="InterPro" id="IPR028978">
    <property type="entry name" value="Chorismate_lyase_/UTRA_dom_sf"/>
</dbReference>
<gene>
    <name evidence="5" type="ORF">IAA20_07940</name>
</gene>
<proteinExistence type="predicted"/>
<evidence type="ECO:0000256" key="1">
    <source>
        <dbReference type="ARBA" id="ARBA00023015"/>
    </source>
</evidence>
<dbReference type="PANTHER" id="PTHR44846:SF1">
    <property type="entry name" value="MANNOSYL-D-GLYCERATE TRANSPORT_METABOLISM SYSTEM REPRESSOR MNGR-RELATED"/>
    <property type="match status" value="1"/>
</dbReference>
<comment type="caution">
    <text evidence="5">The sequence shown here is derived from an EMBL/GenBank/DDBJ whole genome shotgun (WGS) entry which is preliminary data.</text>
</comment>
<dbReference type="InterPro" id="IPR036388">
    <property type="entry name" value="WH-like_DNA-bd_sf"/>
</dbReference>
<dbReference type="Pfam" id="PF00392">
    <property type="entry name" value="GntR"/>
    <property type="match status" value="1"/>
</dbReference>
<evidence type="ECO:0000259" key="4">
    <source>
        <dbReference type="PROSITE" id="PS50949"/>
    </source>
</evidence>
<evidence type="ECO:0000313" key="5">
    <source>
        <dbReference type="EMBL" id="HIZ53855.1"/>
    </source>
</evidence>
<dbReference type="InterPro" id="IPR036390">
    <property type="entry name" value="WH_DNA-bd_sf"/>
</dbReference>
<dbReference type="InterPro" id="IPR050679">
    <property type="entry name" value="Bact_HTH_transcr_reg"/>
</dbReference>
<dbReference type="InterPro" id="IPR011663">
    <property type="entry name" value="UTRA"/>
</dbReference>